<reference evidence="1 2" key="1">
    <citation type="journal article" date="2024" name="Plant J.">
        <title>Genome sequences and population genomics reveal climatic adaptation and genomic divergence between two closely related sweetgum species.</title>
        <authorList>
            <person name="Xu W.Q."/>
            <person name="Ren C.Q."/>
            <person name="Zhang X.Y."/>
            <person name="Comes H.P."/>
            <person name="Liu X.H."/>
            <person name="Li Y.G."/>
            <person name="Kettle C.J."/>
            <person name="Jalonen R."/>
            <person name="Gaisberger H."/>
            <person name="Ma Y.Z."/>
            <person name="Qiu Y.X."/>
        </authorList>
    </citation>
    <scope>NUCLEOTIDE SEQUENCE [LARGE SCALE GENOMIC DNA]</scope>
    <source>
        <strain evidence="1">Hangzhou</strain>
    </source>
</reference>
<organism evidence="1 2">
    <name type="scientific">Liquidambar formosana</name>
    <name type="common">Formosan gum</name>
    <dbReference type="NCBI Taxonomy" id="63359"/>
    <lineage>
        <taxon>Eukaryota</taxon>
        <taxon>Viridiplantae</taxon>
        <taxon>Streptophyta</taxon>
        <taxon>Embryophyta</taxon>
        <taxon>Tracheophyta</taxon>
        <taxon>Spermatophyta</taxon>
        <taxon>Magnoliopsida</taxon>
        <taxon>eudicotyledons</taxon>
        <taxon>Gunneridae</taxon>
        <taxon>Pentapetalae</taxon>
        <taxon>Saxifragales</taxon>
        <taxon>Altingiaceae</taxon>
        <taxon>Liquidambar</taxon>
    </lineage>
</organism>
<sequence>MISITSSRLKELSFGELWRWYFLRRTEASDHHHFLPTERTLLQRDMTLVPLKKTRNKYDDLANEQDNVDNCCQKKEWSVCQAHQQFDQYSELLGGEELALAQQLEK</sequence>
<name>A0AAP0RLK1_LIQFO</name>
<gene>
    <name evidence="1" type="ORF">L1049_013492</name>
</gene>
<proteinExistence type="predicted"/>
<protein>
    <submittedName>
        <fullName evidence="1">Uncharacterized protein</fullName>
    </submittedName>
</protein>
<comment type="caution">
    <text evidence="1">The sequence shown here is derived from an EMBL/GenBank/DDBJ whole genome shotgun (WGS) entry which is preliminary data.</text>
</comment>
<dbReference type="EMBL" id="JBBPBK010000008">
    <property type="protein sequence ID" value="KAK9279810.1"/>
    <property type="molecule type" value="Genomic_DNA"/>
</dbReference>
<evidence type="ECO:0000313" key="1">
    <source>
        <dbReference type="EMBL" id="KAK9279810.1"/>
    </source>
</evidence>
<accession>A0AAP0RLK1</accession>
<evidence type="ECO:0000313" key="2">
    <source>
        <dbReference type="Proteomes" id="UP001415857"/>
    </source>
</evidence>
<keyword evidence="2" id="KW-1185">Reference proteome</keyword>
<dbReference type="AlphaFoldDB" id="A0AAP0RLK1"/>
<dbReference type="Proteomes" id="UP001415857">
    <property type="component" value="Unassembled WGS sequence"/>
</dbReference>